<evidence type="ECO:0000313" key="2">
    <source>
        <dbReference type="EMBL" id="KAK2561454.1"/>
    </source>
</evidence>
<dbReference type="AlphaFoldDB" id="A0AAD9V4Z2"/>
<feature type="signal peptide" evidence="1">
    <location>
        <begin position="1"/>
        <end position="20"/>
    </location>
</feature>
<keyword evidence="1" id="KW-0732">Signal</keyword>
<evidence type="ECO:0000256" key="1">
    <source>
        <dbReference type="SAM" id="SignalP"/>
    </source>
</evidence>
<protein>
    <submittedName>
        <fullName evidence="2">Uncharacterized protein</fullName>
    </submittedName>
</protein>
<gene>
    <name evidence="2" type="ORF">P5673_015420</name>
</gene>
<comment type="caution">
    <text evidence="2">The sequence shown here is derived from an EMBL/GenBank/DDBJ whole genome shotgun (WGS) entry which is preliminary data.</text>
</comment>
<evidence type="ECO:0000313" key="3">
    <source>
        <dbReference type="Proteomes" id="UP001249851"/>
    </source>
</evidence>
<name>A0AAD9V4Z2_ACRCE</name>
<organism evidence="2 3">
    <name type="scientific">Acropora cervicornis</name>
    <name type="common">Staghorn coral</name>
    <dbReference type="NCBI Taxonomy" id="6130"/>
    <lineage>
        <taxon>Eukaryota</taxon>
        <taxon>Metazoa</taxon>
        <taxon>Cnidaria</taxon>
        <taxon>Anthozoa</taxon>
        <taxon>Hexacorallia</taxon>
        <taxon>Scleractinia</taxon>
        <taxon>Astrocoeniina</taxon>
        <taxon>Acroporidae</taxon>
        <taxon>Acropora</taxon>
    </lineage>
</organism>
<reference evidence="2" key="2">
    <citation type="journal article" date="2023" name="Science">
        <title>Genomic signatures of disease resistance in endangered staghorn corals.</title>
        <authorList>
            <person name="Vollmer S.V."/>
            <person name="Selwyn J.D."/>
            <person name="Despard B.A."/>
            <person name="Roesel C.L."/>
        </authorList>
    </citation>
    <scope>NUCLEOTIDE SEQUENCE</scope>
    <source>
        <strain evidence="2">K2</strain>
    </source>
</reference>
<dbReference type="Proteomes" id="UP001249851">
    <property type="component" value="Unassembled WGS sequence"/>
</dbReference>
<sequence>MATGSLGRMLILSLLTRRLALDFVFTKQATNMGNTETSTYSHVDSYKGVDPGAEPEYLHEILTDNVSRYGCSSNSALENVKGALSMVKVCKPEAAAVKKRLRSEYFSKWNETCEVIEATEISVRNLKDLVSKLEHQYRGVNFNIRKKIQGIHWAPSWSHKVFEFTFGDNIDSGKVYFGIICLAKSPDGQTVDAVSSLYKLNFTLAQEKVVTTETFQLFGFLPVDSTRKVHYRTRNLGYFSKKQISNFCRMKAMEAFKSKGFIRHVPYVTSLSAVNN</sequence>
<feature type="chain" id="PRO_5042209293" evidence="1">
    <location>
        <begin position="21"/>
        <end position="276"/>
    </location>
</feature>
<keyword evidence="3" id="KW-1185">Reference proteome</keyword>
<proteinExistence type="predicted"/>
<reference evidence="2" key="1">
    <citation type="journal article" date="2023" name="G3 (Bethesda)">
        <title>Whole genome assembly and annotation of the endangered Caribbean coral Acropora cervicornis.</title>
        <authorList>
            <person name="Selwyn J.D."/>
            <person name="Vollmer S.V."/>
        </authorList>
    </citation>
    <scope>NUCLEOTIDE SEQUENCE</scope>
    <source>
        <strain evidence="2">K2</strain>
    </source>
</reference>
<accession>A0AAD9V4Z2</accession>
<dbReference type="EMBL" id="JARQWQ010000032">
    <property type="protein sequence ID" value="KAK2561454.1"/>
    <property type="molecule type" value="Genomic_DNA"/>
</dbReference>